<evidence type="ECO:0000256" key="1">
    <source>
        <dbReference type="SAM" id="MobiDB-lite"/>
    </source>
</evidence>
<proteinExistence type="predicted"/>
<feature type="region of interest" description="Disordered" evidence="1">
    <location>
        <begin position="20"/>
        <end position="51"/>
    </location>
</feature>
<comment type="caution">
    <text evidence="2">The sequence shown here is derived from an EMBL/GenBank/DDBJ whole genome shotgun (WGS) entry which is preliminary data.</text>
</comment>
<gene>
    <name evidence="2" type="ORF">CSOJ01_00434</name>
</gene>
<dbReference type="AlphaFoldDB" id="A0A8H6N5K0"/>
<accession>A0A8H6N5K0</accession>
<evidence type="ECO:0000313" key="2">
    <source>
        <dbReference type="EMBL" id="KAF6820999.1"/>
    </source>
</evidence>
<name>A0A8H6N5K0_9PEZI</name>
<keyword evidence="3" id="KW-1185">Reference proteome</keyword>
<dbReference type="Proteomes" id="UP000652219">
    <property type="component" value="Unassembled WGS sequence"/>
</dbReference>
<evidence type="ECO:0000313" key="3">
    <source>
        <dbReference type="Proteomes" id="UP000652219"/>
    </source>
</evidence>
<protein>
    <submittedName>
        <fullName evidence="2">Uncharacterized protein</fullName>
    </submittedName>
</protein>
<sequence length="86" mass="9391">MDAQAPATLDLNSHRAWKLPSGREWHGSPRHGYAQEALSGFPGSAPPPPPNLAIVEKGKGREGEKVGYRAKRPKKCHCHLPNSFIV</sequence>
<organism evidence="2 3">
    <name type="scientific">Colletotrichum sojae</name>
    <dbReference type="NCBI Taxonomy" id="2175907"/>
    <lineage>
        <taxon>Eukaryota</taxon>
        <taxon>Fungi</taxon>
        <taxon>Dikarya</taxon>
        <taxon>Ascomycota</taxon>
        <taxon>Pezizomycotina</taxon>
        <taxon>Sordariomycetes</taxon>
        <taxon>Hypocreomycetidae</taxon>
        <taxon>Glomerellales</taxon>
        <taxon>Glomerellaceae</taxon>
        <taxon>Colletotrichum</taxon>
        <taxon>Colletotrichum orchidearum species complex</taxon>
    </lineage>
</organism>
<reference evidence="2 3" key="1">
    <citation type="journal article" date="2020" name="Phytopathology">
        <title>Genome Sequence Resources of Colletotrichum truncatum, C. plurivorum, C. musicola, and C. sojae: Four Species Pathogenic to Soybean (Glycine max).</title>
        <authorList>
            <person name="Rogerio F."/>
            <person name="Boufleur T.R."/>
            <person name="Ciampi-Guillardi M."/>
            <person name="Sukno S.A."/>
            <person name="Thon M.R."/>
            <person name="Massola Junior N.S."/>
            <person name="Baroncelli R."/>
        </authorList>
    </citation>
    <scope>NUCLEOTIDE SEQUENCE [LARGE SCALE GENOMIC DNA]</scope>
    <source>
        <strain evidence="2 3">LFN0009</strain>
    </source>
</reference>
<dbReference type="EMBL" id="WIGN01000003">
    <property type="protein sequence ID" value="KAF6820999.1"/>
    <property type="molecule type" value="Genomic_DNA"/>
</dbReference>